<feature type="transmembrane region" description="Helical" evidence="1">
    <location>
        <begin position="35"/>
        <end position="52"/>
    </location>
</feature>
<feature type="transmembrane region" description="Helical" evidence="1">
    <location>
        <begin position="126"/>
        <end position="143"/>
    </location>
</feature>
<dbReference type="HOGENOM" id="CLU_135084_0_0_9"/>
<keyword evidence="3" id="KW-1185">Reference proteome</keyword>
<sequence length="155" mass="17431">MDKVPLITLLFYSLPESFLIFSFGLVIYKKVIKPAPIVLATVCSVLSSYIARLLPLPYGVHTIIGFLVVFILFYTVLGLSIKQSLLSALLSLGTLVALENTILNFIQYYLHFSVKDVIALSPLDKTLIGWPHLFVWAVLTFFIKKKYLTNQTTVC</sequence>
<feature type="transmembrane region" description="Helical" evidence="1">
    <location>
        <begin position="84"/>
        <end position="106"/>
    </location>
</feature>
<gene>
    <name evidence="2" type="ORF">Desgi_2486</name>
</gene>
<dbReference type="STRING" id="767817.Desgi_2486"/>
<evidence type="ECO:0000313" key="3">
    <source>
        <dbReference type="Proteomes" id="UP000013520"/>
    </source>
</evidence>
<reference evidence="2 3" key="1">
    <citation type="submission" date="2012-01" db="EMBL/GenBank/DDBJ databases">
        <title>Complete sequence of Desulfotomaculum gibsoniae DSM 7213.</title>
        <authorList>
            <consortium name="US DOE Joint Genome Institute"/>
            <person name="Lucas S."/>
            <person name="Han J."/>
            <person name="Lapidus A."/>
            <person name="Cheng J.-F."/>
            <person name="Goodwin L."/>
            <person name="Pitluck S."/>
            <person name="Peters L."/>
            <person name="Ovchinnikova G."/>
            <person name="Teshima H."/>
            <person name="Detter J.C."/>
            <person name="Han C."/>
            <person name="Tapia R."/>
            <person name="Land M."/>
            <person name="Hauser L."/>
            <person name="Kyrpides N."/>
            <person name="Ivanova N."/>
            <person name="Pagani I."/>
            <person name="Parshina S."/>
            <person name="Plugge C."/>
            <person name="Muyzer G."/>
            <person name="Kuever J."/>
            <person name="Ivanova A."/>
            <person name="Nazina T."/>
            <person name="Klenk H.-P."/>
            <person name="Brambilla E."/>
            <person name="Spring S."/>
            <person name="Stams A.F."/>
            <person name="Woyke T."/>
        </authorList>
    </citation>
    <scope>NUCLEOTIDE SEQUENCE [LARGE SCALE GENOMIC DNA]</scope>
    <source>
        <strain evidence="2 3">DSM 7213</strain>
    </source>
</reference>
<proteinExistence type="predicted"/>
<dbReference type="AlphaFoldDB" id="R4KH08"/>
<dbReference type="OrthoDB" id="1724319at2"/>
<accession>R4KH08</accession>
<feature type="transmembrane region" description="Helical" evidence="1">
    <location>
        <begin position="58"/>
        <end position="77"/>
    </location>
</feature>
<keyword evidence="1" id="KW-1133">Transmembrane helix</keyword>
<organism evidence="2 3">
    <name type="scientific">Desulfoscipio gibsoniae DSM 7213</name>
    <dbReference type="NCBI Taxonomy" id="767817"/>
    <lineage>
        <taxon>Bacteria</taxon>
        <taxon>Bacillati</taxon>
        <taxon>Bacillota</taxon>
        <taxon>Clostridia</taxon>
        <taxon>Eubacteriales</taxon>
        <taxon>Desulfallaceae</taxon>
        <taxon>Desulfoscipio</taxon>
    </lineage>
</organism>
<keyword evidence="1" id="KW-0472">Membrane</keyword>
<dbReference type="KEGG" id="dgi:Desgi_2486"/>
<feature type="transmembrane region" description="Helical" evidence="1">
    <location>
        <begin position="6"/>
        <end position="28"/>
    </location>
</feature>
<evidence type="ECO:0000256" key="1">
    <source>
        <dbReference type="SAM" id="Phobius"/>
    </source>
</evidence>
<dbReference type="Proteomes" id="UP000013520">
    <property type="component" value="Chromosome"/>
</dbReference>
<keyword evidence="1" id="KW-0812">Transmembrane</keyword>
<evidence type="ECO:0000313" key="2">
    <source>
        <dbReference type="EMBL" id="AGL01894.1"/>
    </source>
</evidence>
<name>R4KH08_9FIRM</name>
<dbReference type="RefSeq" id="WP_006524748.1">
    <property type="nucleotide sequence ID" value="NC_021184.1"/>
</dbReference>
<protein>
    <submittedName>
        <fullName evidence="2">Uncharacterized protein</fullName>
    </submittedName>
</protein>
<dbReference type="EMBL" id="CP003273">
    <property type="protein sequence ID" value="AGL01894.1"/>
    <property type="molecule type" value="Genomic_DNA"/>
</dbReference>